<dbReference type="EMBL" id="JAIWYP010000001">
    <property type="protein sequence ID" value="KAH3887246.1"/>
    <property type="molecule type" value="Genomic_DNA"/>
</dbReference>
<reference evidence="2" key="2">
    <citation type="submission" date="2020-11" db="EMBL/GenBank/DDBJ databases">
        <authorList>
            <person name="McCartney M.A."/>
            <person name="Auch B."/>
            <person name="Kono T."/>
            <person name="Mallez S."/>
            <person name="Becker A."/>
            <person name="Gohl D.M."/>
            <person name="Silverstein K.A.T."/>
            <person name="Koren S."/>
            <person name="Bechman K.B."/>
            <person name="Herman A."/>
            <person name="Abrahante J.E."/>
            <person name="Garbe J."/>
        </authorList>
    </citation>
    <scope>NUCLEOTIDE SEQUENCE</scope>
    <source>
        <strain evidence="2">Duluth1</strain>
        <tissue evidence="2">Whole animal</tissue>
    </source>
</reference>
<keyword evidence="3" id="KW-1185">Reference proteome</keyword>
<proteinExistence type="predicted"/>
<evidence type="ECO:0000256" key="1">
    <source>
        <dbReference type="SAM" id="MobiDB-lite"/>
    </source>
</evidence>
<sequence length="60" mass="6524">MKAVQVLEEDKNVKVVQRRERTKHERSQGCKGGKTHDSSPSNGEDGIHIIVALGVGGKTQ</sequence>
<evidence type="ECO:0000313" key="2">
    <source>
        <dbReference type="EMBL" id="KAH3887246.1"/>
    </source>
</evidence>
<accession>A0A9D4N3Q2</accession>
<dbReference type="AlphaFoldDB" id="A0A9D4N3Q2"/>
<reference evidence="2" key="1">
    <citation type="journal article" date="2019" name="bioRxiv">
        <title>The Genome of the Zebra Mussel, Dreissena polymorpha: A Resource for Invasive Species Research.</title>
        <authorList>
            <person name="McCartney M.A."/>
            <person name="Auch B."/>
            <person name="Kono T."/>
            <person name="Mallez S."/>
            <person name="Zhang Y."/>
            <person name="Obille A."/>
            <person name="Becker A."/>
            <person name="Abrahante J.E."/>
            <person name="Garbe J."/>
            <person name="Badalamenti J.P."/>
            <person name="Herman A."/>
            <person name="Mangelson H."/>
            <person name="Liachko I."/>
            <person name="Sullivan S."/>
            <person name="Sone E.D."/>
            <person name="Koren S."/>
            <person name="Silverstein K.A.T."/>
            <person name="Beckman K.B."/>
            <person name="Gohl D.M."/>
        </authorList>
    </citation>
    <scope>NUCLEOTIDE SEQUENCE</scope>
    <source>
        <strain evidence="2">Duluth1</strain>
        <tissue evidence="2">Whole animal</tissue>
    </source>
</reference>
<dbReference type="Proteomes" id="UP000828390">
    <property type="component" value="Unassembled WGS sequence"/>
</dbReference>
<gene>
    <name evidence="2" type="ORF">DPMN_011262</name>
</gene>
<feature type="compositionally biased region" description="Basic and acidic residues" evidence="1">
    <location>
        <begin position="17"/>
        <end position="28"/>
    </location>
</feature>
<comment type="caution">
    <text evidence="2">The sequence shown here is derived from an EMBL/GenBank/DDBJ whole genome shotgun (WGS) entry which is preliminary data.</text>
</comment>
<protein>
    <submittedName>
        <fullName evidence="2">Uncharacterized protein</fullName>
    </submittedName>
</protein>
<organism evidence="2 3">
    <name type="scientific">Dreissena polymorpha</name>
    <name type="common">Zebra mussel</name>
    <name type="synonym">Mytilus polymorpha</name>
    <dbReference type="NCBI Taxonomy" id="45954"/>
    <lineage>
        <taxon>Eukaryota</taxon>
        <taxon>Metazoa</taxon>
        <taxon>Spiralia</taxon>
        <taxon>Lophotrochozoa</taxon>
        <taxon>Mollusca</taxon>
        <taxon>Bivalvia</taxon>
        <taxon>Autobranchia</taxon>
        <taxon>Heteroconchia</taxon>
        <taxon>Euheterodonta</taxon>
        <taxon>Imparidentia</taxon>
        <taxon>Neoheterodontei</taxon>
        <taxon>Myida</taxon>
        <taxon>Dreissenoidea</taxon>
        <taxon>Dreissenidae</taxon>
        <taxon>Dreissena</taxon>
    </lineage>
</organism>
<feature type="region of interest" description="Disordered" evidence="1">
    <location>
        <begin position="17"/>
        <end position="46"/>
    </location>
</feature>
<evidence type="ECO:0000313" key="3">
    <source>
        <dbReference type="Proteomes" id="UP000828390"/>
    </source>
</evidence>
<name>A0A9D4N3Q2_DREPO</name>